<evidence type="ECO:0000256" key="3">
    <source>
        <dbReference type="PIRSR" id="PIRSR613078-2"/>
    </source>
</evidence>
<dbReference type="SMART" id="SM00855">
    <property type="entry name" value="PGAM"/>
    <property type="match status" value="1"/>
</dbReference>
<dbReference type="Pfam" id="PF00300">
    <property type="entry name" value="His_Phos_1"/>
    <property type="match status" value="1"/>
</dbReference>
<dbReference type="PANTHER" id="PTHR46517">
    <property type="entry name" value="FRUCTOSE-2,6-BISPHOSPHATASE TIGAR"/>
    <property type="match status" value="1"/>
</dbReference>
<keyword evidence="5" id="KW-1185">Reference proteome</keyword>
<evidence type="ECO:0000256" key="2">
    <source>
        <dbReference type="PIRSR" id="PIRSR613078-1"/>
    </source>
</evidence>
<evidence type="ECO:0000256" key="1">
    <source>
        <dbReference type="ARBA" id="ARBA00022801"/>
    </source>
</evidence>
<keyword evidence="1" id="KW-0378">Hydrolase</keyword>
<dbReference type="GO" id="GO:0005829">
    <property type="term" value="C:cytosol"/>
    <property type="evidence" value="ECO:0007669"/>
    <property type="project" value="TreeGrafter"/>
</dbReference>
<dbReference type="InterPro" id="IPR013078">
    <property type="entry name" value="His_Pase_superF_clade-1"/>
</dbReference>
<evidence type="ECO:0000313" key="5">
    <source>
        <dbReference type="Proteomes" id="UP001215598"/>
    </source>
</evidence>
<gene>
    <name evidence="4" type="ORF">B0H16DRAFT_371374</name>
</gene>
<organism evidence="4 5">
    <name type="scientific">Mycena metata</name>
    <dbReference type="NCBI Taxonomy" id="1033252"/>
    <lineage>
        <taxon>Eukaryota</taxon>
        <taxon>Fungi</taxon>
        <taxon>Dikarya</taxon>
        <taxon>Basidiomycota</taxon>
        <taxon>Agaricomycotina</taxon>
        <taxon>Agaricomycetes</taxon>
        <taxon>Agaricomycetidae</taxon>
        <taxon>Agaricales</taxon>
        <taxon>Marasmiineae</taxon>
        <taxon>Mycenaceae</taxon>
        <taxon>Mycena</taxon>
    </lineage>
</organism>
<comment type="caution">
    <text evidence="4">The sequence shown here is derived from an EMBL/GenBank/DDBJ whole genome shotgun (WGS) entry which is preliminary data.</text>
</comment>
<name>A0AAD7JNE7_9AGAR</name>
<dbReference type="AlphaFoldDB" id="A0AAD7JNE7"/>
<dbReference type="GO" id="GO:0043456">
    <property type="term" value="P:regulation of pentose-phosphate shunt"/>
    <property type="evidence" value="ECO:0007669"/>
    <property type="project" value="TreeGrafter"/>
</dbReference>
<dbReference type="PROSITE" id="PS00175">
    <property type="entry name" value="PG_MUTASE"/>
    <property type="match status" value="1"/>
</dbReference>
<accession>A0AAD7JNE7</accession>
<dbReference type="GO" id="GO:0045820">
    <property type="term" value="P:negative regulation of glycolytic process"/>
    <property type="evidence" value="ECO:0007669"/>
    <property type="project" value="TreeGrafter"/>
</dbReference>
<dbReference type="InterPro" id="IPR051695">
    <property type="entry name" value="Phosphoglycerate_Mutase"/>
</dbReference>
<reference evidence="4" key="1">
    <citation type="submission" date="2023-03" db="EMBL/GenBank/DDBJ databases">
        <title>Massive genome expansion in bonnet fungi (Mycena s.s.) driven by repeated elements and novel gene families across ecological guilds.</title>
        <authorList>
            <consortium name="Lawrence Berkeley National Laboratory"/>
            <person name="Harder C.B."/>
            <person name="Miyauchi S."/>
            <person name="Viragh M."/>
            <person name="Kuo A."/>
            <person name="Thoen E."/>
            <person name="Andreopoulos B."/>
            <person name="Lu D."/>
            <person name="Skrede I."/>
            <person name="Drula E."/>
            <person name="Henrissat B."/>
            <person name="Morin E."/>
            <person name="Kohler A."/>
            <person name="Barry K."/>
            <person name="LaButti K."/>
            <person name="Morin E."/>
            <person name="Salamov A."/>
            <person name="Lipzen A."/>
            <person name="Mereny Z."/>
            <person name="Hegedus B."/>
            <person name="Baldrian P."/>
            <person name="Stursova M."/>
            <person name="Weitz H."/>
            <person name="Taylor A."/>
            <person name="Grigoriev I.V."/>
            <person name="Nagy L.G."/>
            <person name="Martin F."/>
            <person name="Kauserud H."/>
        </authorList>
    </citation>
    <scope>NUCLEOTIDE SEQUENCE</scope>
    <source>
        <strain evidence="4">CBHHK182m</strain>
    </source>
</reference>
<feature type="active site" description="Proton donor/acceptor" evidence="2">
    <location>
        <position position="85"/>
    </location>
</feature>
<dbReference type="InterPro" id="IPR029033">
    <property type="entry name" value="His_PPase_superfam"/>
</dbReference>
<dbReference type="InterPro" id="IPR001345">
    <property type="entry name" value="PG/BPGM_mutase_AS"/>
</dbReference>
<dbReference type="Gene3D" id="3.40.50.1240">
    <property type="entry name" value="Phosphoglycerate mutase-like"/>
    <property type="match status" value="1"/>
</dbReference>
<feature type="binding site" evidence="3">
    <location>
        <position position="60"/>
    </location>
    <ligand>
        <name>substrate</name>
    </ligand>
</feature>
<proteinExistence type="predicted"/>
<dbReference type="CDD" id="cd07067">
    <property type="entry name" value="HP_PGM_like"/>
    <property type="match status" value="1"/>
</dbReference>
<dbReference type="Proteomes" id="UP001215598">
    <property type="component" value="Unassembled WGS sequence"/>
</dbReference>
<feature type="active site" description="Tele-phosphohistidine intermediate" evidence="2">
    <location>
        <position position="11"/>
    </location>
</feature>
<protein>
    <submittedName>
        <fullName evidence="4">Phosphoglycerate mutase-like protein</fullName>
    </submittedName>
</protein>
<evidence type="ECO:0000313" key="4">
    <source>
        <dbReference type="EMBL" id="KAJ7766718.1"/>
    </source>
</evidence>
<dbReference type="EMBL" id="JARKIB010000023">
    <property type="protein sequence ID" value="KAJ7766718.1"/>
    <property type="molecule type" value="Genomic_DNA"/>
</dbReference>
<sequence>MPFARIYVVRHGETQENRESVIQGQLDTHLNETGLQQARRVADALRSVHFDAAYSSDLVRALKTAQVILERRSDIEIRKEEALRERFLGELQGTKIGEAMRDRLVGGNGTTEAGEVFAARATGWWKKAILQRTRALPPREAPYNVLVTSHGGWITVLVRSLVGSGRVRPAPGVVIATCRNASVTIIEVELEGPSTLVQFGDVAHLEGQQMVETNVDEAVVDASGVGK</sequence>
<dbReference type="PANTHER" id="PTHR46517:SF1">
    <property type="entry name" value="FRUCTOSE-2,6-BISPHOSPHATASE TIGAR"/>
    <property type="match status" value="1"/>
</dbReference>
<dbReference type="SUPFAM" id="SSF53254">
    <property type="entry name" value="Phosphoglycerate mutase-like"/>
    <property type="match status" value="1"/>
</dbReference>
<dbReference type="GO" id="GO:0004331">
    <property type="term" value="F:fructose-2,6-bisphosphate 2-phosphatase activity"/>
    <property type="evidence" value="ECO:0007669"/>
    <property type="project" value="TreeGrafter"/>
</dbReference>
<feature type="binding site" evidence="3">
    <location>
        <begin position="10"/>
        <end position="17"/>
    </location>
    <ligand>
        <name>substrate</name>
    </ligand>
</feature>